<reference evidence="2" key="1">
    <citation type="journal article" date="2019" name="MBio">
        <title>Virus Genomes from Deep Sea Sediments Expand the Ocean Megavirome and Support Independent Origins of Viral Gigantism.</title>
        <authorList>
            <person name="Backstrom D."/>
            <person name="Yutin N."/>
            <person name="Jorgensen S.L."/>
            <person name="Dharamshi J."/>
            <person name="Homa F."/>
            <person name="Zaremba-Niedwiedzka K."/>
            <person name="Spang A."/>
            <person name="Wolf Y.I."/>
            <person name="Koonin E.V."/>
            <person name="Ettema T.J."/>
        </authorList>
    </citation>
    <scope>NUCLEOTIDE SEQUENCE</scope>
</reference>
<organism evidence="2">
    <name type="scientific">Pithovirus LCPAC304</name>
    <dbReference type="NCBI Taxonomy" id="2506594"/>
    <lineage>
        <taxon>Viruses</taxon>
        <taxon>Pithoviruses</taxon>
    </lineage>
</organism>
<keyword evidence="1" id="KW-0812">Transmembrane</keyword>
<name>A0A481Z8P5_9VIRU</name>
<keyword evidence="1" id="KW-0472">Membrane</keyword>
<evidence type="ECO:0000256" key="1">
    <source>
        <dbReference type="SAM" id="Phobius"/>
    </source>
</evidence>
<dbReference type="EMBL" id="MK500568">
    <property type="protein sequence ID" value="QBK92157.1"/>
    <property type="molecule type" value="Genomic_DNA"/>
</dbReference>
<keyword evidence="1" id="KW-1133">Transmembrane helix</keyword>
<accession>A0A481Z8P5</accession>
<protein>
    <submittedName>
        <fullName evidence="2">Uncharacterized protein</fullName>
    </submittedName>
</protein>
<sequence>MKMGEESDRPNWVASAILTFVIFVVGPEKMGDIFLGFDGIWKGDEAMMRKDLRRIYGM</sequence>
<proteinExistence type="predicted"/>
<gene>
    <name evidence="2" type="ORF">LCPAC304_05040</name>
</gene>
<feature type="transmembrane region" description="Helical" evidence="1">
    <location>
        <begin position="12"/>
        <end position="27"/>
    </location>
</feature>
<evidence type="ECO:0000313" key="2">
    <source>
        <dbReference type="EMBL" id="QBK92157.1"/>
    </source>
</evidence>